<reference evidence="1" key="1">
    <citation type="submission" date="2020-05" db="EMBL/GenBank/DDBJ databases">
        <authorList>
            <person name="Chiriac C."/>
            <person name="Salcher M."/>
            <person name="Ghai R."/>
            <person name="Kavagutti S V."/>
        </authorList>
    </citation>
    <scope>NUCLEOTIDE SEQUENCE</scope>
</reference>
<accession>A0A6J6XB59</accession>
<dbReference type="AlphaFoldDB" id="A0A6J6XB59"/>
<dbReference type="EMBL" id="CAFAAH010000057">
    <property type="protein sequence ID" value="CAB4792558.1"/>
    <property type="molecule type" value="Genomic_DNA"/>
</dbReference>
<proteinExistence type="predicted"/>
<dbReference type="EMBL" id="CAFBOR010000117">
    <property type="protein sequence ID" value="CAB4990109.1"/>
    <property type="molecule type" value="Genomic_DNA"/>
</dbReference>
<sequence length="45" mass="4927">MSYHEFLAYLYDHETSRDLAVGIAQAVTEAPHPATTAVRKVPVAV</sequence>
<organism evidence="1">
    <name type="scientific">freshwater metagenome</name>
    <dbReference type="NCBI Taxonomy" id="449393"/>
    <lineage>
        <taxon>unclassified sequences</taxon>
        <taxon>metagenomes</taxon>
        <taxon>ecological metagenomes</taxon>
    </lineage>
</organism>
<evidence type="ECO:0000313" key="2">
    <source>
        <dbReference type="EMBL" id="CAB4990109.1"/>
    </source>
</evidence>
<name>A0A6J6XB59_9ZZZZ</name>
<gene>
    <name evidence="1" type="ORF">UFOPK2996_00578</name>
    <name evidence="2" type="ORF">UFOPK3974_00887</name>
</gene>
<evidence type="ECO:0000313" key="1">
    <source>
        <dbReference type="EMBL" id="CAB4792558.1"/>
    </source>
</evidence>
<protein>
    <submittedName>
        <fullName evidence="1">Unannotated protein</fullName>
    </submittedName>
</protein>